<name>G7KJF6_MEDTR</name>
<reference evidence="10 12" key="2">
    <citation type="journal article" date="2014" name="BMC Genomics">
        <title>An improved genome release (version Mt4.0) for the model legume Medicago truncatula.</title>
        <authorList>
            <person name="Tang H."/>
            <person name="Krishnakumar V."/>
            <person name="Bidwell S."/>
            <person name="Rosen B."/>
            <person name="Chan A."/>
            <person name="Zhou S."/>
            <person name="Gentzbittel L."/>
            <person name="Childs K.L."/>
            <person name="Yandell M."/>
            <person name="Gundlach H."/>
            <person name="Mayer K.F."/>
            <person name="Schwartz D.C."/>
            <person name="Town C.D."/>
        </authorList>
    </citation>
    <scope>GENOME REANNOTATION</scope>
    <source>
        <strain evidence="11 12">cv. Jemalong A17</strain>
    </source>
</reference>
<dbReference type="PANTHER" id="PTHR47947">
    <property type="entry name" value="CYTOCHROME P450 82C3-RELATED"/>
    <property type="match status" value="1"/>
</dbReference>
<accession>A0A0C3VT86</accession>
<dbReference type="STRING" id="3880.G7KJF6"/>
<dbReference type="CDD" id="cd20654">
    <property type="entry name" value="CYP82"/>
    <property type="match status" value="1"/>
</dbReference>
<sequence length="531" mass="60567">MDLVLDFLTSATTLALFSILLFYCLFLYRSYKVSHSKEDPIVQGAWPILGHLPLLRSSQSPHRTLGALADKYGPLFTIKIGSKRALVLSNWEMAKECFTKIDLAISTRPKGEAYKHMTYNGAFLGFAPNGSYYREIRKIATSEMLTNRRVEQQQHFHILEVQRWIKELFDVWFSKKNESSNYVLVEMKQWLTQLSFNIVLPMLVGKQYFGHPTNVINEEEGQRCVKALKKLMHLLGVFTIGDAIPLLKWFDFGGHVKAMKATSKELDKILGDLLEEHRHKRSLGAKEVDRNHQDFMDVMLSLFDGTTIEGFDSDTIIKATVLNLIAGGVDTTSVTLTWAICLLLRNPLILEKAKEELDTQVGKERCVRETDIDKLVYLQAIVKETLRLYPAGPLSAPREFSENCNLDGYDVRKGTRLILNLRKIHTDPNIWSNPLEFKPERFLTTHKDVDVRGHHFELLPFGGGRRICPGMSFGLQMVHLTLASFLHSFEILNPSSEPIDMTETFGLTNTKTTPLEILIKPRLSSNCYEIM</sequence>
<dbReference type="EnsemblPlants" id="AES74584">
    <property type="protein sequence ID" value="AES74584"/>
    <property type="gene ID" value="MTR_6g008650"/>
</dbReference>
<dbReference type="GO" id="GO:0004497">
    <property type="term" value="F:monooxygenase activity"/>
    <property type="evidence" value="ECO:0000318"/>
    <property type="project" value="GO_Central"/>
</dbReference>
<dbReference type="GO" id="GO:0005506">
    <property type="term" value="F:iron ion binding"/>
    <property type="evidence" value="ECO:0007669"/>
    <property type="project" value="InterPro"/>
</dbReference>
<dbReference type="InterPro" id="IPR002401">
    <property type="entry name" value="Cyt_P450_E_grp-I"/>
</dbReference>
<evidence type="ECO:0000313" key="12">
    <source>
        <dbReference type="Proteomes" id="UP000002051"/>
    </source>
</evidence>
<dbReference type="HOGENOM" id="CLU_001570_4_0_1"/>
<dbReference type="OrthoDB" id="1362092at2759"/>
<dbReference type="PRINTS" id="PR00385">
    <property type="entry name" value="P450"/>
</dbReference>
<protein>
    <submittedName>
        <fullName evidence="10">Cytochrome P450 family protein</fullName>
    </submittedName>
</protein>
<dbReference type="InterPro" id="IPR017972">
    <property type="entry name" value="Cyt_P450_CS"/>
</dbReference>
<keyword evidence="6 8" id="KW-0503">Monooxygenase</keyword>
<proteinExistence type="inferred from homology"/>
<keyword evidence="2 7" id="KW-0349">Heme</keyword>
<dbReference type="InterPro" id="IPR001128">
    <property type="entry name" value="Cyt_P450"/>
</dbReference>
<keyword evidence="9" id="KW-0812">Transmembrane</keyword>
<evidence type="ECO:0000313" key="11">
    <source>
        <dbReference type="EnsemblPlants" id="AES74584"/>
    </source>
</evidence>
<dbReference type="KEGG" id="mtr:11429375"/>
<keyword evidence="5 7" id="KW-0408">Iron</keyword>
<reference evidence="10 12" key="1">
    <citation type="journal article" date="2011" name="Nature">
        <title>The Medicago genome provides insight into the evolution of rhizobial symbioses.</title>
        <authorList>
            <person name="Young N.D."/>
            <person name="Debelle F."/>
            <person name="Oldroyd G.E."/>
            <person name="Geurts R."/>
            <person name="Cannon S.B."/>
            <person name="Udvardi M.K."/>
            <person name="Benedito V.A."/>
            <person name="Mayer K.F."/>
            <person name="Gouzy J."/>
            <person name="Schoof H."/>
            <person name="Van de Peer Y."/>
            <person name="Proost S."/>
            <person name="Cook D.R."/>
            <person name="Meyers B.C."/>
            <person name="Spannagl M."/>
            <person name="Cheung F."/>
            <person name="De Mita S."/>
            <person name="Krishnakumar V."/>
            <person name="Gundlach H."/>
            <person name="Zhou S."/>
            <person name="Mudge J."/>
            <person name="Bharti A.K."/>
            <person name="Murray J.D."/>
            <person name="Naoumkina M.A."/>
            <person name="Rosen B."/>
            <person name="Silverstein K.A."/>
            <person name="Tang H."/>
            <person name="Rombauts S."/>
            <person name="Zhao P.X."/>
            <person name="Zhou P."/>
            <person name="Barbe V."/>
            <person name="Bardou P."/>
            <person name="Bechner M."/>
            <person name="Bellec A."/>
            <person name="Berger A."/>
            <person name="Berges H."/>
            <person name="Bidwell S."/>
            <person name="Bisseling T."/>
            <person name="Choisne N."/>
            <person name="Couloux A."/>
            <person name="Denny R."/>
            <person name="Deshpande S."/>
            <person name="Dai X."/>
            <person name="Doyle J.J."/>
            <person name="Dudez A.M."/>
            <person name="Farmer A.D."/>
            <person name="Fouteau S."/>
            <person name="Franken C."/>
            <person name="Gibelin C."/>
            <person name="Gish J."/>
            <person name="Goldstein S."/>
            <person name="Gonzalez A.J."/>
            <person name="Green P.J."/>
            <person name="Hallab A."/>
            <person name="Hartog M."/>
            <person name="Hua A."/>
            <person name="Humphray S.J."/>
            <person name="Jeong D.H."/>
            <person name="Jing Y."/>
            <person name="Jocker A."/>
            <person name="Kenton S.M."/>
            <person name="Kim D.J."/>
            <person name="Klee K."/>
            <person name="Lai H."/>
            <person name="Lang C."/>
            <person name="Lin S."/>
            <person name="Macmil S.L."/>
            <person name="Magdelenat G."/>
            <person name="Matthews L."/>
            <person name="McCorrison J."/>
            <person name="Monaghan E.L."/>
            <person name="Mun J.H."/>
            <person name="Najar F.Z."/>
            <person name="Nicholson C."/>
            <person name="Noirot C."/>
            <person name="O'Bleness M."/>
            <person name="Paule C.R."/>
            <person name="Poulain J."/>
            <person name="Prion F."/>
            <person name="Qin B."/>
            <person name="Qu C."/>
            <person name="Retzel E.F."/>
            <person name="Riddle C."/>
            <person name="Sallet E."/>
            <person name="Samain S."/>
            <person name="Samson N."/>
            <person name="Sanders I."/>
            <person name="Saurat O."/>
            <person name="Scarpelli C."/>
            <person name="Schiex T."/>
            <person name="Segurens B."/>
            <person name="Severin A.J."/>
            <person name="Sherrier D.J."/>
            <person name="Shi R."/>
            <person name="Sims S."/>
            <person name="Singer S.R."/>
            <person name="Sinharoy S."/>
            <person name="Sterck L."/>
            <person name="Viollet A."/>
            <person name="Wang B.B."/>
            <person name="Wang K."/>
            <person name="Wang M."/>
            <person name="Wang X."/>
            <person name="Warfsmann J."/>
            <person name="Weissenbach J."/>
            <person name="White D.D."/>
            <person name="White J.D."/>
            <person name="Wiley G.B."/>
            <person name="Wincker P."/>
            <person name="Xing Y."/>
            <person name="Yang L."/>
            <person name="Yao Z."/>
            <person name="Ying F."/>
            <person name="Zhai J."/>
            <person name="Zhou L."/>
            <person name="Zuber A."/>
            <person name="Denarie J."/>
            <person name="Dixon R.A."/>
            <person name="May G.D."/>
            <person name="Schwartz D.C."/>
            <person name="Rogers J."/>
            <person name="Quetier F."/>
            <person name="Town C.D."/>
            <person name="Roe B.A."/>
        </authorList>
    </citation>
    <scope>NUCLEOTIDE SEQUENCE [LARGE SCALE GENOMIC DNA]</scope>
    <source>
        <strain evidence="10">A17</strain>
        <strain evidence="11 12">cv. Jemalong A17</strain>
    </source>
</reference>
<evidence type="ECO:0000256" key="3">
    <source>
        <dbReference type="ARBA" id="ARBA00022723"/>
    </source>
</evidence>
<feature type="transmembrane region" description="Helical" evidence="9">
    <location>
        <begin position="6"/>
        <end position="28"/>
    </location>
</feature>
<evidence type="ECO:0000313" key="10">
    <source>
        <dbReference type="EMBL" id="AES74584.2"/>
    </source>
</evidence>
<evidence type="ECO:0000256" key="4">
    <source>
        <dbReference type="ARBA" id="ARBA00023002"/>
    </source>
</evidence>
<evidence type="ECO:0000256" key="5">
    <source>
        <dbReference type="ARBA" id="ARBA00023004"/>
    </source>
</evidence>
<dbReference type="SUPFAM" id="SSF48264">
    <property type="entry name" value="Cytochrome P450"/>
    <property type="match status" value="1"/>
</dbReference>
<dbReference type="InterPro" id="IPR050651">
    <property type="entry name" value="Plant_Cytochrome_P450_Monoox"/>
</dbReference>
<keyword evidence="9" id="KW-0472">Membrane</keyword>
<comment type="similarity">
    <text evidence="1 8">Belongs to the cytochrome P450 family.</text>
</comment>
<gene>
    <name evidence="11" type="primary">11429375</name>
    <name evidence="10" type="ordered locus">MTR_6g008650</name>
</gene>
<dbReference type="GO" id="GO:0016705">
    <property type="term" value="F:oxidoreductase activity, acting on paired donors, with incorporation or reduction of molecular oxygen"/>
    <property type="evidence" value="ECO:0007669"/>
    <property type="project" value="InterPro"/>
</dbReference>
<evidence type="ECO:0000256" key="9">
    <source>
        <dbReference type="SAM" id="Phobius"/>
    </source>
</evidence>
<organism evidence="10 12">
    <name type="scientific">Medicago truncatula</name>
    <name type="common">Barrel medic</name>
    <name type="synonym">Medicago tribuloides</name>
    <dbReference type="NCBI Taxonomy" id="3880"/>
    <lineage>
        <taxon>Eukaryota</taxon>
        <taxon>Viridiplantae</taxon>
        <taxon>Streptophyta</taxon>
        <taxon>Embryophyta</taxon>
        <taxon>Tracheophyta</taxon>
        <taxon>Spermatophyta</taxon>
        <taxon>Magnoliopsida</taxon>
        <taxon>eudicotyledons</taxon>
        <taxon>Gunneridae</taxon>
        <taxon>Pentapetalae</taxon>
        <taxon>rosids</taxon>
        <taxon>fabids</taxon>
        <taxon>Fabales</taxon>
        <taxon>Fabaceae</taxon>
        <taxon>Papilionoideae</taxon>
        <taxon>50 kb inversion clade</taxon>
        <taxon>NPAAA clade</taxon>
        <taxon>Hologalegina</taxon>
        <taxon>IRL clade</taxon>
        <taxon>Trifolieae</taxon>
        <taxon>Medicago</taxon>
    </lineage>
</organism>
<keyword evidence="3 7" id="KW-0479">Metal-binding</keyword>
<dbReference type="Pfam" id="PF00067">
    <property type="entry name" value="p450"/>
    <property type="match status" value="1"/>
</dbReference>
<evidence type="ECO:0000256" key="2">
    <source>
        <dbReference type="ARBA" id="ARBA00022617"/>
    </source>
</evidence>
<evidence type="ECO:0000256" key="1">
    <source>
        <dbReference type="ARBA" id="ARBA00010617"/>
    </source>
</evidence>
<dbReference type="AlphaFoldDB" id="G7KJF6"/>
<dbReference type="GO" id="GO:0020037">
    <property type="term" value="F:heme binding"/>
    <property type="evidence" value="ECO:0007669"/>
    <property type="project" value="InterPro"/>
</dbReference>
<reference evidence="11" key="3">
    <citation type="submission" date="2015-04" db="UniProtKB">
        <authorList>
            <consortium name="EnsemblPlants"/>
        </authorList>
    </citation>
    <scope>IDENTIFICATION</scope>
    <source>
        <strain evidence="11">cv. Jemalong A17</strain>
    </source>
</reference>
<dbReference type="EMBL" id="CM001222">
    <property type="protein sequence ID" value="AES74584.2"/>
    <property type="molecule type" value="Genomic_DNA"/>
</dbReference>
<dbReference type="InterPro" id="IPR036396">
    <property type="entry name" value="Cyt_P450_sf"/>
</dbReference>
<dbReference type="eggNOG" id="KOG0156">
    <property type="taxonomic scope" value="Eukaryota"/>
</dbReference>
<keyword evidence="4 8" id="KW-0560">Oxidoreductase</keyword>
<feature type="binding site" description="axial binding residue" evidence="7">
    <location>
        <position position="468"/>
    </location>
    <ligand>
        <name>heme</name>
        <dbReference type="ChEBI" id="CHEBI:30413"/>
    </ligand>
    <ligandPart>
        <name>Fe</name>
        <dbReference type="ChEBI" id="CHEBI:18248"/>
    </ligandPart>
</feature>
<dbReference type="FunFam" id="1.10.630.10:FF:000026">
    <property type="entry name" value="Cytochrome P450 82C4"/>
    <property type="match status" value="1"/>
</dbReference>
<evidence type="ECO:0000256" key="8">
    <source>
        <dbReference type="RuleBase" id="RU000461"/>
    </source>
</evidence>
<dbReference type="PROSITE" id="PS00086">
    <property type="entry name" value="CYTOCHROME_P450"/>
    <property type="match status" value="1"/>
</dbReference>
<dbReference type="Proteomes" id="UP000002051">
    <property type="component" value="Chromosome 6"/>
</dbReference>
<keyword evidence="9" id="KW-1133">Transmembrane helix</keyword>
<accession>G7KJF6</accession>
<comment type="cofactor">
    <cofactor evidence="7">
        <name>heme</name>
        <dbReference type="ChEBI" id="CHEBI:30413"/>
    </cofactor>
</comment>
<dbReference type="PANTHER" id="PTHR47947:SF18">
    <property type="entry name" value="CYTOCHROME P450 82A2"/>
    <property type="match status" value="1"/>
</dbReference>
<dbReference type="PaxDb" id="3880-AES74584"/>
<evidence type="ECO:0000256" key="7">
    <source>
        <dbReference type="PIRSR" id="PIRSR602401-1"/>
    </source>
</evidence>
<evidence type="ECO:0000256" key="6">
    <source>
        <dbReference type="ARBA" id="ARBA00023033"/>
    </source>
</evidence>
<dbReference type="PRINTS" id="PR00463">
    <property type="entry name" value="EP450I"/>
</dbReference>
<keyword evidence="12" id="KW-1185">Reference proteome</keyword>
<dbReference type="Gene3D" id="1.10.630.10">
    <property type="entry name" value="Cytochrome P450"/>
    <property type="match status" value="1"/>
</dbReference>